<dbReference type="PROSITE" id="PS00690">
    <property type="entry name" value="DEAH_ATP_HELICASE"/>
    <property type="match status" value="1"/>
</dbReference>
<dbReference type="PROSITE" id="PS51192">
    <property type="entry name" value="HELICASE_ATP_BIND_1"/>
    <property type="match status" value="1"/>
</dbReference>
<evidence type="ECO:0000256" key="1">
    <source>
        <dbReference type="ARBA" id="ARBA00005446"/>
    </source>
</evidence>
<dbReference type="Proteomes" id="UP000015104">
    <property type="component" value="Unassembled WGS sequence"/>
</dbReference>
<evidence type="ECO:0000256" key="3">
    <source>
        <dbReference type="ARBA" id="ARBA00022806"/>
    </source>
</evidence>
<dbReference type="InterPro" id="IPR004589">
    <property type="entry name" value="DNA_helicase_ATP-dep_RecQ"/>
</dbReference>
<dbReference type="InterPro" id="IPR011545">
    <property type="entry name" value="DEAD/DEAH_box_helicase_dom"/>
</dbReference>
<dbReference type="GO" id="GO:0016787">
    <property type="term" value="F:hydrolase activity"/>
    <property type="evidence" value="ECO:0007669"/>
    <property type="project" value="UniProtKB-KW"/>
</dbReference>
<dbReference type="GO" id="GO:0000724">
    <property type="term" value="P:double-strand break repair via homologous recombination"/>
    <property type="evidence" value="ECO:0007669"/>
    <property type="project" value="TreeGrafter"/>
</dbReference>
<protein>
    <recommendedName>
        <fullName evidence="7">DNA 3'-5' helicase</fullName>
        <ecNumber evidence="7">5.6.2.4</ecNumber>
    </recommendedName>
</protein>
<dbReference type="SUPFAM" id="SSF52540">
    <property type="entry name" value="P-loop containing nucleoside triphosphate hydrolases"/>
    <property type="match status" value="2"/>
</dbReference>
<organism evidence="10 11">
    <name type="scientific">Tetranychus urticae</name>
    <name type="common">Two-spotted spider mite</name>
    <dbReference type="NCBI Taxonomy" id="32264"/>
    <lineage>
        <taxon>Eukaryota</taxon>
        <taxon>Metazoa</taxon>
        <taxon>Ecdysozoa</taxon>
        <taxon>Arthropoda</taxon>
        <taxon>Chelicerata</taxon>
        <taxon>Arachnida</taxon>
        <taxon>Acari</taxon>
        <taxon>Acariformes</taxon>
        <taxon>Trombidiformes</taxon>
        <taxon>Prostigmata</taxon>
        <taxon>Eleutherengona</taxon>
        <taxon>Raphignathae</taxon>
        <taxon>Tetranychoidea</taxon>
        <taxon>Tetranychidae</taxon>
        <taxon>Tetranychus</taxon>
    </lineage>
</organism>
<reference evidence="10" key="2">
    <citation type="submission" date="2015-06" db="UniProtKB">
        <authorList>
            <consortium name="EnsemblMetazoa"/>
        </authorList>
    </citation>
    <scope>IDENTIFICATION</scope>
</reference>
<dbReference type="PANTHER" id="PTHR13710">
    <property type="entry name" value="DNA HELICASE RECQ FAMILY MEMBER"/>
    <property type="match status" value="1"/>
</dbReference>
<dbReference type="HOGENOM" id="CLU_001103_9_6_1"/>
<comment type="catalytic activity">
    <reaction evidence="6">
        <text>Couples ATP hydrolysis with the unwinding of duplex DNA by translocating in the 3'-5' direction.</text>
        <dbReference type="EC" id="5.6.2.4"/>
    </reaction>
</comment>
<dbReference type="NCBIfam" id="TIGR00614">
    <property type="entry name" value="recQ_fam"/>
    <property type="match status" value="1"/>
</dbReference>
<dbReference type="AlphaFoldDB" id="T1KLN7"/>
<evidence type="ECO:0000256" key="7">
    <source>
        <dbReference type="ARBA" id="ARBA00034808"/>
    </source>
</evidence>
<keyword evidence="3" id="KW-0347">Helicase</keyword>
<keyword evidence="3" id="KW-0067">ATP-binding</keyword>
<accession>T1KLN7</accession>
<dbReference type="InterPro" id="IPR027417">
    <property type="entry name" value="P-loop_NTPase"/>
</dbReference>
<dbReference type="eggNOG" id="KOG0353">
    <property type="taxonomic scope" value="Eukaryota"/>
</dbReference>
<dbReference type="InterPro" id="IPR002464">
    <property type="entry name" value="DNA/RNA_helicase_DEAH_CS"/>
</dbReference>
<reference evidence="11" key="1">
    <citation type="submission" date="2011-08" db="EMBL/GenBank/DDBJ databases">
        <authorList>
            <person name="Rombauts S."/>
        </authorList>
    </citation>
    <scope>NUCLEOTIDE SEQUENCE</scope>
    <source>
        <strain evidence="11">London</strain>
    </source>
</reference>
<comment type="similarity">
    <text evidence="1">Belongs to the helicase family. RecQ subfamily.</text>
</comment>
<dbReference type="GO" id="GO:0005524">
    <property type="term" value="F:ATP binding"/>
    <property type="evidence" value="ECO:0007669"/>
    <property type="project" value="InterPro"/>
</dbReference>
<keyword evidence="3" id="KW-0547">Nucleotide-binding</keyword>
<dbReference type="GO" id="GO:0003677">
    <property type="term" value="F:DNA binding"/>
    <property type="evidence" value="ECO:0007669"/>
    <property type="project" value="UniProtKB-KW"/>
</dbReference>
<dbReference type="InterPro" id="IPR014001">
    <property type="entry name" value="Helicase_ATP-bd"/>
</dbReference>
<keyword evidence="5" id="KW-0413">Isomerase</keyword>
<sequence>MEHRNQQAKALRDAKRELEDIEEQINLLKARRQEVAARIERLKNATGQSNSFRGKEYYDRDNFEWSKKLIETCDKVFHIKAFRSLQRAAINATMSGVDCLLIMPTGGGKSLTFQLPSVISSGITVVVSPLIALMEDQQMGLRDLNIETSLFNAQTTKEESRDIMRAMVDPSSCLKLIYVTPEKLAKSKSIMSQMEKMYSMGRFSRLVIDEVHCCSQWGHDFRTDYKFLGIMKNQFPDVPILGLTATATPEVVIDIQKILNIEGCLVLKDSFYRPNLKYEIIHSHSKNDSAALADVIKTRFKGQSGIIYCLTVKETEDLAEKLCQENLRASAYNSLPSPSGWVSIRWTFDLLFTILCPNQ</sequence>
<proteinExistence type="inferred from homology"/>
<evidence type="ECO:0000256" key="8">
    <source>
        <dbReference type="SAM" id="Coils"/>
    </source>
</evidence>
<feature type="domain" description="Helicase ATP-binding" evidence="9">
    <location>
        <begin position="90"/>
        <end position="265"/>
    </location>
</feature>
<evidence type="ECO:0000313" key="11">
    <source>
        <dbReference type="Proteomes" id="UP000015104"/>
    </source>
</evidence>
<dbReference type="Pfam" id="PF00270">
    <property type="entry name" value="DEAD"/>
    <property type="match status" value="1"/>
</dbReference>
<evidence type="ECO:0000256" key="5">
    <source>
        <dbReference type="ARBA" id="ARBA00023235"/>
    </source>
</evidence>
<evidence type="ECO:0000313" key="10">
    <source>
        <dbReference type="EnsemblMetazoa" id="tetur14g03090.1"/>
    </source>
</evidence>
<dbReference type="GO" id="GO:0043138">
    <property type="term" value="F:3'-5' DNA helicase activity"/>
    <property type="evidence" value="ECO:0007669"/>
    <property type="project" value="UniProtKB-EC"/>
</dbReference>
<evidence type="ECO:0000256" key="4">
    <source>
        <dbReference type="ARBA" id="ARBA00023125"/>
    </source>
</evidence>
<dbReference type="PANTHER" id="PTHR13710:SF105">
    <property type="entry name" value="ATP-DEPENDENT DNA HELICASE Q1"/>
    <property type="match status" value="1"/>
</dbReference>
<dbReference type="GO" id="GO:0005694">
    <property type="term" value="C:chromosome"/>
    <property type="evidence" value="ECO:0007669"/>
    <property type="project" value="TreeGrafter"/>
</dbReference>
<keyword evidence="2" id="KW-0378">Hydrolase</keyword>
<dbReference type="EnsemblMetazoa" id="tetur14g03090.1">
    <property type="protein sequence ID" value="tetur14g03090.1"/>
    <property type="gene ID" value="tetur14g03090"/>
</dbReference>
<name>T1KLN7_TETUR</name>
<keyword evidence="11" id="KW-1185">Reference proteome</keyword>
<dbReference type="EC" id="5.6.2.4" evidence="7"/>
<evidence type="ECO:0000259" key="9">
    <source>
        <dbReference type="PROSITE" id="PS51192"/>
    </source>
</evidence>
<dbReference type="SMART" id="SM00487">
    <property type="entry name" value="DEXDc"/>
    <property type="match status" value="1"/>
</dbReference>
<keyword evidence="4" id="KW-0238">DNA-binding</keyword>
<dbReference type="CDD" id="cd18015">
    <property type="entry name" value="DEXHc_RecQ1"/>
    <property type="match status" value="1"/>
</dbReference>
<dbReference type="EMBL" id="CAEY01000211">
    <property type="status" value="NOT_ANNOTATED_CDS"/>
    <property type="molecule type" value="Genomic_DNA"/>
</dbReference>
<dbReference type="STRING" id="32264.T1KLN7"/>
<dbReference type="Gene3D" id="3.40.50.300">
    <property type="entry name" value="P-loop containing nucleotide triphosphate hydrolases"/>
    <property type="match status" value="2"/>
</dbReference>
<feature type="coiled-coil region" evidence="8">
    <location>
        <begin position="1"/>
        <end position="45"/>
    </location>
</feature>
<dbReference type="FunFam" id="3.40.50.300:FF:001544">
    <property type="entry name" value="ATP-dependent DNA helicase"/>
    <property type="match status" value="1"/>
</dbReference>
<dbReference type="GO" id="GO:0009378">
    <property type="term" value="F:four-way junction helicase activity"/>
    <property type="evidence" value="ECO:0007669"/>
    <property type="project" value="TreeGrafter"/>
</dbReference>
<dbReference type="GO" id="GO:0005737">
    <property type="term" value="C:cytoplasm"/>
    <property type="evidence" value="ECO:0007669"/>
    <property type="project" value="TreeGrafter"/>
</dbReference>
<keyword evidence="8" id="KW-0175">Coiled coil</keyword>
<evidence type="ECO:0000256" key="6">
    <source>
        <dbReference type="ARBA" id="ARBA00034617"/>
    </source>
</evidence>
<evidence type="ECO:0000256" key="2">
    <source>
        <dbReference type="ARBA" id="ARBA00022801"/>
    </source>
</evidence>